<accession>A0A401FY88</accession>
<gene>
    <name evidence="3" type="ORF">DENIS_2900</name>
</gene>
<comment type="caution">
    <text evidence="3">The sequence shown here is derived from an EMBL/GenBank/DDBJ whole genome shotgun (WGS) entry which is preliminary data.</text>
</comment>
<dbReference type="Pfam" id="PF00581">
    <property type="entry name" value="Rhodanese"/>
    <property type="match status" value="1"/>
</dbReference>
<evidence type="ECO:0000259" key="2">
    <source>
        <dbReference type="PROSITE" id="PS50206"/>
    </source>
</evidence>
<organism evidence="3 4">
    <name type="scientific">Desulfonema ishimotonii</name>
    <dbReference type="NCBI Taxonomy" id="45657"/>
    <lineage>
        <taxon>Bacteria</taxon>
        <taxon>Pseudomonadati</taxon>
        <taxon>Thermodesulfobacteriota</taxon>
        <taxon>Desulfobacteria</taxon>
        <taxon>Desulfobacterales</taxon>
        <taxon>Desulfococcaceae</taxon>
        <taxon>Desulfonema</taxon>
    </lineage>
</organism>
<keyword evidence="4" id="KW-1185">Reference proteome</keyword>
<dbReference type="PANTHER" id="PTHR45431">
    <property type="entry name" value="RHODANESE-LIKE DOMAIN-CONTAINING PROTEIN 15, CHLOROPLASTIC"/>
    <property type="match status" value="1"/>
</dbReference>
<dbReference type="Gene3D" id="3.40.250.10">
    <property type="entry name" value="Rhodanese-like domain"/>
    <property type="match status" value="1"/>
</dbReference>
<dbReference type="PROSITE" id="PS51257">
    <property type="entry name" value="PROKAR_LIPOPROTEIN"/>
    <property type="match status" value="1"/>
</dbReference>
<proteinExistence type="predicted"/>
<keyword evidence="3" id="KW-0808">Transferase</keyword>
<protein>
    <submittedName>
        <fullName evidence="3">Sulfurtransferase</fullName>
    </submittedName>
</protein>
<dbReference type="PROSITE" id="PS50206">
    <property type="entry name" value="RHODANESE_3"/>
    <property type="match status" value="1"/>
</dbReference>
<keyword evidence="1" id="KW-0732">Signal</keyword>
<evidence type="ECO:0000256" key="1">
    <source>
        <dbReference type="SAM" id="SignalP"/>
    </source>
</evidence>
<dbReference type="GO" id="GO:0016740">
    <property type="term" value="F:transferase activity"/>
    <property type="evidence" value="ECO:0007669"/>
    <property type="project" value="UniProtKB-KW"/>
</dbReference>
<dbReference type="InterPro" id="IPR001763">
    <property type="entry name" value="Rhodanese-like_dom"/>
</dbReference>
<dbReference type="PANTHER" id="PTHR45431:SF3">
    <property type="entry name" value="RHODANESE-LIKE DOMAIN-CONTAINING PROTEIN 15, CHLOROPLASTIC"/>
    <property type="match status" value="1"/>
</dbReference>
<name>A0A401FY88_9BACT</name>
<dbReference type="SMART" id="SM00450">
    <property type="entry name" value="RHOD"/>
    <property type="match status" value="1"/>
</dbReference>
<dbReference type="RefSeq" id="WP_124329163.1">
    <property type="nucleotide sequence ID" value="NZ_BEXT01000001.1"/>
</dbReference>
<feature type="chain" id="PRO_5019498157" evidence="1">
    <location>
        <begin position="24"/>
        <end position="202"/>
    </location>
</feature>
<dbReference type="InterPro" id="IPR036873">
    <property type="entry name" value="Rhodanese-like_dom_sf"/>
</dbReference>
<dbReference type="InterPro" id="IPR052367">
    <property type="entry name" value="Thiosulfate_ST/Rhodanese-like"/>
</dbReference>
<dbReference type="EMBL" id="BEXT01000001">
    <property type="protein sequence ID" value="GBC61938.1"/>
    <property type="molecule type" value="Genomic_DNA"/>
</dbReference>
<reference evidence="4" key="1">
    <citation type="submission" date="2017-11" db="EMBL/GenBank/DDBJ databases">
        <authorList>
            <person name="Watanabe M."/>
            <person name="Kojima H."/>
        </authorList>
    </citation>
    <scope>NUCLEOTIDE SEQUENCE [LARGE SCALE GENOMIC DNA]</scope>
    <source>
        <strain evidence="4">Tokyo 01</strain>
    </source>
</reference>
<dbReference type="OrthoDB" id="7835227at2"/>
<feature type="signal peptide" evidence="1">
    <location>
        <begin position="1"/>
        <end position="23"/>
    </location>
</feature>
<evidence type="ECO:0000313" key="4">
    <source>
        <dbReference type="Proteomes" id="UP000288096"/>
    </source>
</evidence>
<dbReference type="SUPFAM" id="SSF52821">
    <property type="entry name" value="Rhodanese/Cell cycle control phosphatase"/>
    <property type="match status" value="1"/>
</dbReference>
<feature type="domain" description="Rhodanese" evidence="2">
    <location>
        <begin position="65"/>
        <end position="170"/>
    </location>
</feature>
<dbReference type="Proteomes" id="UP000288096">
    <property type="component" value="Unassembled WGS sequence"/>
</dbReference>
<dbReference type="AlphaFoldDB" id="A0A401FY88"/>
<sequence length="202" mass="22548">MKKFLCVALAASFIMLCGCTRTVQVNTISGEPQPAMTAADLPKKKQTVPGLYLTAREAYEKWKADPDNIRIVDCRTPEEYMFVGHAPMALNIPKKFLKYQWDAEKKKPVMTDNTHFIGDAKKKLRPGDTIFVMCRSGARSAMTVNALAGAGFKNVYNIIDGFEGDKIKDPGSYFDGKRMRNGWKNSGAPWTCALNPELIYLP</sequence>
<evidence type="ECO:0000313" key="3">
    <source>
        <dbReference type="EMBL" id="GBC61938.1"/>
    </source>
</evidence>
<reference evidence="4" key="2">
    <citation type="submission" date="2019-01" db="EMBL/GenBank/DDBJ databases">
        <title>Genome sequence of Desulfonema ishimotonii strain Tokyo 01.</title>
        <authorList>
            <person name="Fukui M."/>
        </authorList>
    </citation>
    <scope>NUCLEOTIDE SEQUENCE [LARGE SCALE GENOMIC DNA]</scope>
    <source>
        <strain evidence="4">Tokyo 01</strain>
    </source>
</reference>